<evidence type="ECO:0000313" key="1">
    <source>
        <dbReference type="Proteomes" id="UP000887576"/>
    </source>
</evidence>
<accession>A0AC34PWH8</accession>
<name>A0AC34PWH8_9BILA</name>
<organism evidence="1 2">
    <name type="scientific">Panagrolaimus sp. JU765</name>
    <dbReference type="NCBI Taxonomy" id="591449"/>
    <lineage>
        <taxon>Eukaryota</taxon>
        <taxon>Metazoa</taxon>
        <taxon>Ecdysozoa</taxon>
        <taxon>Nematoda</taxon>
        <taxon>Chromadorea</taxon>
        <taxon>Rhabditida</taxon>
        <taxon>Tylenchina</taxon>
        <taxon>Panagrolaimomorpha</taxon>
        <taxon>Panagrolaimoidea</taxon>
        <taxon>Panagrolaimidae</taxon>
        <taxon>Panagrolaimus</taxon>
    </lineage>
</organism>
<dbReference type="Proteomes" id="UP000887576">
    <property type="component" value="Unplaced"/>
</dbReference>
<sequence>MDKKDRRSSILRTIDENQPGNTNRIPRRVSFHNFRIVKEFDSALEAIDRTPQQEPMQLSTDASSLGLSAETAENVALPENVFAMNETFTESKDTTTNSKTNETAFILNKLDGDFVAFENDETLV</sequence>
<evidence type="ECO:0000313" key="2">
    <source>
        <dbReference type="WBParaSite" id="JU765_v2.g10619.t1"/>
    </source>
</evidence>
<reference evidence="2" key="1">
    <citation type="submission" date="2022-11" db="UniProtKB">
        <authorList>
            <consortium name="WormBaseParasite"/>
        </authorList>
    </citation>
    <scope>IDENTIFICATION</scope>
</reference>
<dbReference type="WBParaSite" id="JU765_v2.g10619.t1">
    <property type="protein sequence ID" value="JU765_v2.g10619.t1"/>
    <property type="gene ID" value="JU765_v2.g10619"/>
</dbReference>
<proteinExistence type="predicted"/>
<protein>
    <submittedName>
        <fullName evidence="2">Reverse transcriptase domain-containing protein</fullName>
    </submittedName>
</protein>